<dbReference type="KEGG" id="tse:THMIRHAS_16540"/>
<proteinExistence type="predicted"/>
<gene>
    <name evidence="1" type="ORF">THMIRHAS_16540</name>
</gene>
<dbReference type="AlphaFoldDB" id="A0A6F8PVX5"/>
<accession>A0A6F8PVX5</accession>
<dbReference type="Proteomes" id="UP000501726">
    <property type="component" value="Chromosome"/>
</dbReference>
<evidence type="ECO:0000313" key="1">
    <source>
        <dbReference type="EMBL" id="BBP46281.1"/>
    </source>
</evidence>
<sequence length="131" mass="15291">MKKKIDQLILEQYRYQVVKQIVETLKLNLIGIDRLIGLEVDFDELQSELFESIEACHAAMQLRIASILVEHEMLKIKATCLVKHERWNPLEEPIICFAERCENFHCFISAKPVLSLADVAQWINKKLCTKH</sequence>
<organism evidence="1 2">
    <name type="scientific">Thiosulfatimonas sediminis</name>
    <dbReference type="NCBI Taxonomy" id="2675054"/>
    <lineage>
        <taxon>Bacteria</taxon>
        <taxon>Pseudomonadati</taxon>
        <taxon>Pseudomonadota</taxon>
        <taxon>Gammaproteobacteria</taxon>
        <taxon>Thiotrichales</taxon>
        <taxon>Piscirickettsiaceae</taxon>
        <taxon>Thiosulfatimonas</taxon>
    </lineage>
</organism>
<dbReference type="RefSeq" id="WP_173272747.1">
    <property type="nucleotide sequence ID" value="NZ_AP021889.1"/>
</dbReference>
<name>A0A6F8PVX5_9GAMM</name>
<reference evidence="2" key="1">
    <citation type="submission" date="2019-11" db="EMBL/GenBank/DDBJ databases">
        <title>Isolation and characterization of two novel species in the genus Thiomicrorhabdus.</title>
        <authorList>
            <person name="Mochizuki J."/>
            <person name="Kojima H."/>
            <person name="Fukui M."/>
        </authorList>
    </citation>
    <scope>NUCLEOTIDE SEQUENCE [LARGE SCALE GENOMIC DNA]</scope>
    <source>
        <strain evidence="2">aks77</strain>
    </source>
</reference>
<evidence type="ECO:0000313" key="2">
    <source>
        <dbReference type="Proteomes" id="UP000501726"/>
    </source>
</evidence>
<protein>
    <submittedName>
        <fullName evidence="1">Uncharacterized protein</fullName>
    </submittedName>
</protein>
<keyword evidence="2" id="KW-1185">Reference proteome</keyword>
<dbReference type="EMBL" id="AP021889">
    <property type="protein sequence ID" value="BBP46281.1"/>
    <property type="molecule type" value="Genomic_DNA"/>
</dbReference>